<reference evidence="2" key="1">
    <citation type="journal article" date="2022" name="bioRxiv">
        <title>Sequencing and chromosome-scale assembly of the giantPleurodeles waltlgenome.</title>
        <authorList>
            <person name="Brown T."/>
            <person name="Elewa A."/>
            <person name="Iarovenko S."/>
            <person name="Subramanian E."/>
            <person name="Araus A.J."/>
            <person name="Petzold A."/>
            <person name="Susuki M."/>
            <person name="Suzuki K.-i.T."/>
            <person name="Hayashi T."/>
            <person name="Toyoda A."/>
            <person name="Oliveira C."/>
            <person name="Osipova E."/>
            <person name="Leigh N.D."/>
            <person name="Simon A."/>
            <person name="Yun M.H."/>
        </authorList>
    </citation>
    <scope>NUCLEOTIDE SEQUENCE</scope>
    <source>
        <strain evidence="2">20211129_DDA</strain>
        <tissue evidence="2">Liver</tissue>
    </source>
</reference>
<name>A0AAV7PCA2_PLEWA</name>
<evidence type="ECO:0000313" key="3">
    <source>
        <dbReference type="Proteomes" id="UP001066276"/>
    </source>
</evidence>
<sequence>MQGPQPYPCGRSGPAGAQCLTRSSGPGAPQPRFSRSLFPGRVRGSQHPVRCPQLSLARLEVLSGLDSLQPPTRRRPCRQAPTLGNQSGPHTSSTAVPAPFYQPTPPYGFST</sequence>
<accession>A0AAV7PCA2</accession>
<dbReference type="AlphaFoldDB" id="A0AAV7PCA2"/>
<feature type="region of interest" description="Disordered" evidence="1">
    <location>
        <begin position="66"/>
        <end position="111"/>
    </location>
</feature>
<dbReference type="EMBL" id="JANPWB010000011">
    <property type="protein sequence ID" value="KAJ1125851.1"/>
    <property type="molecule type" value="Genomic_DNA"/>
</dbReference>
<protein>
    <submittedName>
        <fullName evidence="2">Uncharacterized protein</fullName>
    </submittedName>
</protein>
<dbReference type="Proteomes" id="UP001066276">
    <property type="component" value="Chromosome 7"/>
</dbReference>
<evidence type="ECO:0000313" key="2">
    <source>
        <dbReference type="EMBL" id="KAJ1125851.1"/>
    </source>
</evidence>
<feature type="region of interest" description="Disordered" evidence="1">
    <location>
        <begin position="1"/>
        <end position="48"/>
    </location>
</feature>
<proteinExistence type="predicted"/>
<feature type="compositionally biased region" description="Polar residues" evidence="1">
    <location>
        <begin position="82"/>
        <end position="95"/>
    </location>
</feature>
<feature type="compositionally biased region" description="Pro residues" evidence="1">
    <location>
        <begin position="100"/>
        <end position="111"/>
    </location>
</feature>
<organism evidence="2 3">
    <name type="scientific">Pleurodeles waltl</name>
    <name type="common">Iberian ribbed newt</name>
    <dbReference type="NCBI Taxonomy" id="8319"/>
    <lineage>
        <taxon>Eukaryota</taxon>
        <taxon>Metazoa</taxon>
        <taxon>Chordata</taxon>
        <taxon>Craniata</taxon>
        <taxon>Vertebrata</taxon>
        <taxon>Euteleostomi</taxon>
        <taxon>Amphibia</taxon>
        <taxon>Batrachia</taxon>
        <taxon>Caudata</taxon>
        <taxon>Salamandroidea</taxon>
        <taxon>Salamandridae</taxon>
        <taxon>Pleurodelinae</taxon>
        <taxon>Pleurodeles</taxon>
    </lineage>
</organism>
<gene>
    <name evidence="2" type="ORF">NDU88_004268</name>
</gene>
<comment type="caution">
    <text evidence="2">The sequence shown here is derived from an EMBL/GenBank/DDBJ whole genome shotgun (WGS) entry which is preliminary data.</text>
</comment>
<evidence type="ECO:0000256" key="1">
    <source>
        <dbReference type="SAM" id="MobiDB-lite"/>
    </source>
</evidence>
<keyword evidence="3" id="KW-1185">Reference proteome</keyword>